<proteinExistence type="predicted"/>
<sequence length="128" mass="14890">MPRPGIEPGPPDFTARRADRYSTGALTKSQFPVFTIFAQKTCIRASCSRPWVFEVVRGNELRTYIRRRRRVGTRRECMELCLQEHEFTCRRDWLADNASSENRILEIGTLGNEEYRVPACYRTADLSL</sequence>
<evidence type="ECO:0000313" key="2">
    <source>
        <dbReference type="Proteomes" id="UP001148838"/>
    </source>
</evidence>
<organism evidence="1 2">
    <name type="scientific">Periplaneta americana</name>
    <name type="common">American cockroach</name>
    <name type="synonym">Blatta americana</name>
    <dbReference type="NCBI Taxonomy" id="6978"/>
    <lineage>
        <taxon>Eukaryota</taxon>
        <taxon>Metazoa</taxon>
        <taxon>Ecdysozoa</taxon>
        <taxon>Arthropoda</taxon>
        <taxon>Hexapoda</taxon>
        <taxon>Insecta</taxon>
        <taxon>Pterygota</taxon>
        <taxon>Neoptera</taxon>
        <taxon>Polyneoptera</taxon>
        <taxon>Dictyoptera</taxon>
        <taxon>Blattodea</taxon>
        <taxon>Blattoidea</taxon>
        <taxon>Blattidae</taxon>
        <taxon>Blattinae</taxon>
        <taxon>Periplaneta</taxon>
    </lineage>
</organism>
<reference evidence="1 2" key="1">
    <citation type="journal article" date="2022" name="Allergy">
        <title>Genome assembly and annotation of Periplaneta americana reveal a comprehensive cockroach allergen profile.</title>
        <authorList>
            <person name="Wang L."/>
            <person name="Xiong Q."/>
            <person name="Saelim N."/>
            <person name="Wang L."/>
            <person name="Nong W."/>
            <person name="Wan A.T."/>
            <person name="Shi M."/>
            <person name="Liu X."/>
            <person name="Cao Q."/>
            <person name="Hui J.H.L."/>
            <person name="Sookrung N."/>
            <person name="Leung T.F."/>
            <person name="Tungtrongchitr A."/>
            <person name="Tsui S.K.W."/>
        </authorList>
    </citation>
    <scope>NUCLEOTIDE SEQUENCE [LARGE SCALE GENOMIC DNA]</scope>
    <source>
        <strain evidence="1">PWHHKU_190912</strain>
    </source>
</reference>
<protein>
    <recommendedName>
        <fullName evidence="3">Apple domain-containing protein</fullName>
    </recommendedName>
</protein>
<name>A0ABQ8SPR0_PERAM</name>
<evidence type="ECO:0000313" key="1">
    <source>
        <dbReference type="EMBL" id="KAJ4435998.1"/>
    </source>
</evidence>
<dbReference type="EMBL" id="JAJSOF020000023">
    <property type="protein sequence ID" value="KAJ4435998.1"/>
    <property type="molecule type" value="Genomic_DNA"/>
</dbReference>
<dbReference type="Proteomes" id="UP001148838">
    <property type="component" value="Unassembled WGS sequence"/>
</dbReference>
<gene>
    <name evidence="1" type="ORF">ANN_18622</name>
</gene>
<keyword evidence="2" id="KW-1185">Reference proteome</keyword>
<evidence type="ECO:0008006" key="3">
    <source>
        <dbReference type="Google" id="ProtNLM"/>
    </source>
</evidence>
<comment type="caution">
    <text evidence="1">The sequence shown here is derived from an EMBL/GenBank/DDBJ whole genome shotgun (WGS) entry which is preliminary data.</text>
</comment>
<accession>A0ABQ8SPR0</accession>